<keyword evidence="2" id="KW-0812">Transmembrane</keyword>
<accession>A0A1I2MSY2</accession>
<reference evidence="4" key="1">
    <citation type="submission" date="2016-10" db="EMBL/GenBank/DDBJ databases">
        <authorList>
            <person name="Varghese N."/>
            <person name="Submissions S."/>
        </authorList>
    </citation>
    <scope>NUCLEOTIDE SEQUENCE [LARGE SCALE GENOMIC DNA]</scope>
    <source>
        <strain evidence="4">DSM 17038</strain>
    </source>
</reference>
<evidence type="ECO:0000313" key="4">
    <source>
        <dbReference type="Proteomes" id="UP000199337"/>
    </source>
</evidence>
<dbReference type="EMBL" id="FOOX01000001">
    <property type="protein sequence ID" value="SFF92607.1"/>
    <property type="molecule type" value="Genomic_DNA"/>
</dbReference>
<dbReference type="STRING" id="341036.SAMN05660649_00026"/>
<keyword evidence="2" id="KW-0472">Membrane</keyword>
<evidence type="ECO:0000256" key="1">
    <source>
        <dbReference type="SAM" id="MobiDB-lite"/>
    </source>
</evidence>
<dbReference type="InterPro" id="IPR045584">
    <property type="entry name" value="Pilin-like"/>
</dbReference>
<dbReference type="SUPFAM" id="SSF54523">
    <property type="entry name" value="Pili subunits"/>
    <property type="match status" value="1"/>
</dbReference>
<sequence length="188" mass="20646">MAGKQASSWRGPGPRGESVPAKTQKASNLGFTLVELMVSMVILGILLVLLNGFFISGLIKWHRVQDKAEVVENLRIGLNRVTREIRQARYFPFESGSPSQQGKVTFTSLEGINVTYYCSVSTDAEHACQLIRKAGGAANPVARYVKEIIIDPPDYNEHTRMINITLAGEKGKSGVVRVSTRVSLRKAD</sequence>
<dbReference type="Proteomes" id="UP000199337">
    <property type="component" value="Unassembled WGS sequence"/>
</dbReference>
<evidence type="ECO:0000313" key="3">
    <source>
        <dbReference type="EMBL" id="SFF92607.1"/>
    </source>
</evidence>
<dbReference type="Gene3D" id="3.30.700.10">
    <property type="entry name" value="Glycoprotein, Type 4 Pilin"/>
    <property type="match status" value="1"/>
</dbReference>
<name>A0A1I2MSY2_9FIRM</name>
<feature type="transmembrane region" description="Helical" evidence="2">
    <location>
        <begin position="36"/>
        <end position="59"/>
    </location>
</feature>
<evidence type="ECO:0000256" key="2">
    <source>
        <dbReference type="SAM" id="Phobius"/>
    </source>
</evidence>
<dbReference type="InterPro" id="IPR012902">
    <property type="entry name" value="N_methyl_site"/>
</dbReference>
<dbReference type="AlphaFoldDB" id="A0A1I2MSY2"/>
<keyword evidence="4" id="KW-1185">Reference proteome</keyword>
<protein>
    <submittedName>
        <fullName evidence="3">Prepilin-type N-terminal cleavage/methylation domain-containing protein</fullName>
    </submittedName>
</protein>
<keyword evidence="2" id="KW-1133">Transmembrane helix</keyword>
<feature type="region of interest" description="Disordered" evidence="1">
    <location>
        <begin position="1"/>
        <end position="21"/>
    </location>
</feature>
<proteinExistence type="predicted"/>
<organism evidence="3 4">
    <name type="scientific">Desulfotruncus arcticus DSM 17038</name>
    <dbReference type="NCBI Taxonomy" id="1121424"/>
    <lineage>
        <taxon>Bacteria</taxon>
        <taxon>Bacillati</taxon>
        <taxon>Bacillota</taxon>
        <taxon>Clostridia</taxon>
        <taxon>Eubacteriales</taxon>
        <taxon>Desulfallaceae</taxon>
        <taxon>Desulfotruncus</taxon>
    </lineage>
</organism>
<dbReference type="NCBIfam" id="TIGR02532">
    <property type="entry name" value="IV_pilin_GFxxxE"/>
    <property type="match status" value="1"/>
</dbReference>
<dbReference type="Pfam" id="PF07963">
    <property type="entry name" value="N_methyl"/>
    <property type="match status" value="1"/>
</dbReference>
<gene>
    <name evidence="3" type="ORF">SAMN05660649_00026</name>
</gene>